<sequence length="745" mass="85502">MSVTYQELPPPPASATEGTPSGMFSQPKPKKHNMSFDFISSQREQNADGQTDTASPETAAAVVEAGLKALMPETVGAMLEQFSKAKLLPMENSLAHQGFKSSVSSHFIQTPVIKAYAIDAARQAAVEKEFAEQFPDFKKNVFDSIVLHLYPDLKSLPKLVRIGAFGIADALANGWLRNVAASHGKLQRSVLDSNESRQKRRSEILQYLVDHEHLTGQENPQYSRVSSEIDQHYKDIATFWFDYTKDKEQDRKDVTGDPDSTLDHNEREELERVRRVINNRGTHYDVLGVTKSDLEEEKIESHYLETLDNAYKSMQFLHPDKVAGLKVLNVSSAEANNLMQESVTAVYRQLDDVVQRIFHSSTDEEARELIDGPLHSANDQIEAWVKEHTKLPYNTFQIPGEKLMEMKKRINTKSQWQLLHVKTCYDIPWFPNWWAGLRKLGKSTTAQQTRSPDTPLPKDVAEVVYDPDWSKKAARATAPQMNEKKDPFYYQYEQWNHPDDDTQMDGGGNIMPGRTRAGHRIVGHITWKRQLLGKVADADYRYFIDVGPHDQNGKPQNPLRQVRHIDMEKEVTDLYHSHSATEFSQEREKFFIRPPTTFRQILGMTFTDNYTHATYLWVADKDGNQEIVTSSNFKSWMRDRAKKEVDKFLERLKLKVPHDVYPRGARSGHLSRLYDSRCLIMGSEESESDEDEDETNIRTYGSRYRLRAKKPSKLVSKQTKGQLEKQLMDAIFDINDRLEVLEMRG</sequence>
<name>A0A167RJF1_CORDF</name>
<evidence type="ECO:0000256" key="1">
    <source>
        <dbReference type="SAM" id="MobiDB-lite"/>
    </source>
</evidence>
<reference evidence="3 4" key="1">
    <citation type="journal article" date="2016" name="Genome Biol. Evol.">
        <title>Divergent and convergent evolution of fungal pathogenicity.</title>
        <authorList>
            <person name="Shang Y."/>
            <person name="Xiao G."/>
            <person name="Zheng P."/>
            <person name="Cen K."/>
            <person name="Zhan S."/>
            <person name="Wang C."/>
        </authorList>
    </citation>
    <scope>NUCLEOTIDE SEQUENCE [LARGE SCALE GENOMIC DNA]</scope>
    <source>
        <strain evidence="3 4">RCEF 1005</strain>
    </source>
</reference>
<dbReference type="Proteomes" id="UP000076881">
    <property type="component" value="Unassembled WGS sequence"/>
</dbReference>
<protein>
    <submittedName>
        <fullName evidence="3">Heat shock protein DnaJ</fullName>
    </submittedName>
</protein>
<dbReference type="InterPro" id="IPR001623">
    <property type="entry name" value="DnaJ_domain"/>
</dbReference>
<keyword evidence="4" id="KW-1185">Reference proteome</keyword>
<dbReference type="EMBL" id="AZHF01000026">
    <property type="protein sequence ID" value="OAA58656.1"/>
    <property type="molecule type" value="Genomic_DNA"/>
</dbReference>
<comment type="caution">
    <text evidence="3">The sequence shown here is derived from an EMBL/GenBank/DDBJ whole genome shotgun (WGS) entry which is preliminary data.</text>
</comment>
<accession>A0A167RJF1</accession>
<evidence type="ECO:0000313" key="3">
    <source>
        <dbReference type="EMBL" id="OAA58656.1"/>
    </source>
</evidence>
<feature type="compositionally biased region" description="Polar residues" evidence="1">
    <location>
        <begin position="38"/>
        <end position="55"/>
    </location>
</feature>
<evidence type="ECO:0000259" key="2">
    <source>
        <dbReference type="PROSITE" id="PS50076"/>
    </source>
</evidence>
<keyword evidence="3" id="KW-0346">Stress response</keyword>
<feature type="region of interest" description="Disordered" evidence="1">
    <location>
        <begin position="1"/>
        <end position="55"/>
    </location>
</feature>
<feature type="domain" description="J" evidence="2">
    <location>
        <begin position="282"/>
        <end position="363"/>
    </location>
</feature>
<dbReference type="PROSITE" id="PS50076">
    <property type="entry name" value="DNAJ_2"/>
    <property type="match status" value="1"/>
</dbReference>
<evidence type="ECO:0000313" key="4">
    <source>
        <dbReference type="Proteomes" id="UP000076881"/>
    </source>
</evidence>
<proteinExistence type="predicted"/>
<organism evidence="3 4">
    <name type="scientific">Akanthomyces lecanii RCEF 1005</name>
    <dbReference type="NCBI Taxonomy" id="1081108"/>
    <lineage>
        <taxon>Eukaryota</taxon>
        <taxon>Fungi</taxon>
        <taxon>Dikarya</taxon>
        <taxon>Ascomycota</taxon>
        <taxon>Pezizomycotina</taxon>
        <taxon>Sordariomycetes</taxon>
        <taxon>Hypocreomycetidae</taxon>
        <taxon>Hypocreales</taxon>
        <taxon>Cordycipitaceae</taxon>
        <taxon>Akanthomyces</taxon>
        <taxon>Cordyceps confragosa</taxon>
    </lineage>
</organism>
<gene>
    <name evidence="3" type="ORF">LEL_10878</name>
</gene>
<dbReference type="AlphaFoldDB" id="A0A167RJF1"/>